<organism evidence="11 12">
    <name type="scientific">Martelella lutilitoris</name>
    <dbReference type="NCBI Taxonomy" id="2583532"/>
    <lineage>
        <taxon>Bacteria</taxon>
        <taxon>Pseudomonadati</taxon>
        <taxon>Pseudomonadota</taxon>
        <taxon>Alphaproteobacteria</taxon>
        <taxon>Hyphomicrobiales</taxon>
        <taxon>Aurantimonadaceae</taxon>
        <taxon>Martelella</taxon>
    </lineage>
</organism>
<evidence type="ECO:0000256" key="5">
    <source>
        <dbReference type="ARBA" id="ARBA00022984"/>
    </source>
</evidence>
<name>A0A5C4JMP6_9HYPH</name>
<feature type="signal peptide" evidence="9">
    <location>
        <begin position="1"/>
        <end position="34"/>
    </location>
</feature>
<feature type="active site" description="Nucleophile" evidence="7">
    <location>
        <position position="428"/>
    </location>
</feature>
<comment type="similarity">
    <text evidence="2">Belongs to the YkuD family.</text>
</comment>
<dbReference type="GO" id="GO:0071972">
    <property type="term" value="F:peptidoglycan L,D-transpeptidase activity"/>
    <property type="evidence" value="ECO:0007669"/>
    <property type="project" value="TreeGrafter"/>
</dbReference>
<dbReference type="PROSITE" id="PS52029">
    <property type="entry name" value="LD_TPASE"/>
    <property type="match status" value="1"/>
</dbReference>
<dbReference type="GO" id="GO:0018104">
    <property type="term" value="P:peptidoglycan-protein cross-linking"/>
    <property type="evidence" value="ECO:0007669"/>
    <property type="project" value="TreeGrafter"/>
</dbReference>
<dbReference type="GO" id="GO:0008360">
    <property type="term" value="P:regulation of cell shape"/>
    <property type="evidence" value="ECO:0007669"/>
    <property type="project" value="UniProtKB-UniRule"/>
</dbReference>
<dbReference type="Pfam" id="PF03734">
    <property type="entry name" value="YkuD"/>
    <property type="match status" value="1"/>
</dbReference>
<feature type="region of interest" description="Disordered" evidence="8">
    <location>
        <begin position="125"/>
        <end position="171"/>
    </location>
</feature>
<dbReference type="InterPro" id="IPR038063">
    <property type="entry name" value="Transpep_catalytic_dom"/>
</dbReference>
<evidence type="ECO:0000256" key="6">
    <source>
        <dbReference type="ARBA" id="ARBA00023316"/>
    </source>
</evidence>
<dbReference type="Gene3D" id="2.40.440.10">
    <property type="entry name" value="L,D-transpeptidase catalytic domain-like"/>
    <property type="match status" value="1"/>
</dbReference>
<evidence type="ECO:0000313" key="11">
    <source>
        <dbReference type="EMBL" id="TNB46588.1"/>
    </source>
</evidence>
<dbReference type="UniPathway" id="UPA00219"/>
<dbReference type="AlphaFoldDB" id="A0A5C4JMP6"/>
<evidence type="ECO:0000313" key="12">
    <source>
        <dbReference type="Proteomes" id="UP000307874"/>
    </source>
</evidence>
<dbReference type="Proteomes" id="UP000307874">
    <property type="component" value="Unassembled WGS sequence"/>
</dbReference>
<proteinExistence type="inferred from homology"/>
<dbReference type="InterPro" id="IPR050979">
    <property type="entry name" value="LD-transpeptidase"/>
</dbReference>
<dbReference type="CDD" id="cd16913">
    <property type="entry name" value="YkuD_like"/>
    <property type="match status" value="1"/>
</dbReference>
<keyword evidence="5 7" id="KW-0573">Peptidoglycan synthesis</keyword>
<dbReference type="PANTHER" id="PTHR30582">
    <property type="entry name" value="L,D-TRANSPEPTIDASE"/>
    <property type="match status" value="1"/>
</dbReference>
<keyword evidence="9" id="KW-0732">Signal</keyword>
<dbReference type="GO" id="GO:0005576">
    <property type="term" value="C:extracellular region"/>
    <property type="evidence" value="ECO:0007669"/>
    <property type="project" value="TreeGrafter"/>
</dbReference>
<comment type="pathway">
    <text evidence="1 7">Cell wall biogenesis; peptidoglycan biosynthesis.</text>
</comment>
<evidence type="ECO:0000256" key="9">
    <source>
        <dbReference type="SAM" id="SignalP"/>
    </source>
</evidence>
<dbReference type="GO" id="GO:0071555">
    <property type="term" value="P:cell wall organization"/>
    <property type="evidence" value="ECO:0007669"/>
    <property type="project" value="UniProtKB-UniRule"/>
</dbReference>
<evidence type="ECO:0000256" key="1">
    <source>
        <dbReference type="ARBA" id="ARBA00004752"/>
    </source>
</evidence>
<keyword evidence="4 7" id="KW-0133">Cell shape</keyword>
<reference evidence="11 12" key="1">
    <citation type="submission" date="2019-06" db="EMBL/GenBank/DDBJ databases">
        <title>Martelella lutilitoris sp. nov., isolated from a tidal mudflat.</title>
        <authorList>
            <person name="Kim Y.-J."/>
        </authorList>
    </citation>
    <scope>NUCLEOTIDE SEQUENCE [LARGE SCALE GENOMIC DNA]</scope>
    <source>
        <strain evidence="11 12">GH2-6</strain>
    </source>
</reference>
<dbReference type="EMBL" id="VCLB01000009">
    <property type="protein sequence ID" value="TNB46588.1"/>
    <property type="molecule type" value="Genomic_DNA"/>
</dbReference>
<dbReference type="OrthoDB" id="9787225at2"/>
<evidence type="ECO:0000256" key="4">
    <source>
        <dbReference type="ARBA" id="ARBA00022960"/>
    </source>
</evidence>
<dbReference type="InterPro" id="IPR005490">
    <property type="entry name" value="LD_TPept_cat_dom"/>
</dbReference>
<keyword evidence="12" id="KW-1185">Reference proteome</keyword>
<dbReference type="SUPFAM" id="SSF141523">
    <property type="entry name" value="L,D-transpeptidase catalytic domain-like"/>
    <property type="match status" value="1"/>
</dbReference>
<gene>
    <name evidence="11" type="ORF">FF124_16455</name>
</gene>
<evidence type="ECO:0000256" key="2">
    <source>
        <dbReference type="ARBA" id="ARBA00005992"/>
    </source>
</evidence>
<comment type="caution">
    <text evidence="11">The sequence shown here is derived from an EMBL/GenBank/DDBJ whole genome shotgun (WGS) entry which is preliminary data.</text>
</comment>
<protein>
    <submittedName>
        <fullName evidence="11">Murein L,D-transpeptidase</fullName>
    </submittedName>
</protein>
<accession>A0A5C4JMP6</accession>
<keyword evidence="3" id="KW-0808">Transferase</keyword>
<evidence type="ECO:0000256" key="7">
    <source>
        <dbReference type="PROSITE-ProRule" id="PRU01373"/>
    </source>
</evidence>
<feature type="chain" id="PRO_5022728384" evidence="9">
    <location>
        <begin position="35"/>
        <end position="453"/>
    </location>
</feature>
<evidence type="ECO:0000256" key="8">
    <source>
        <dbReference type="SAM" id="MobiDB-lite"/>
    </source>
</evidence>
<evidence type="ECO:0000256" key="3">
    <source>
        <dbReference type="ARBA" id="ARBA00022679"/>
    </source>
</evidence>
<feature type="active site" description="Proton donor/acceptor" evidence="7">
    <location>
        <position position="412"/>
    </location>
</feature>
<keyword evidence="6 7" id="KW-0961">Cell wall biogenesis/degradation</keyword>
<feature type="domain" description="L,D-TPase catalytic" evidence="10">
    <location>
        <begin position="319"/>
        <end position="452"/>
    </location>
</feature>
<evidence type="ECO:0000259" key="10">
    <source>
        <dbReference type="PROSITE" id="PS52029"/>
    </source>
</evidence>
<dbReference type="PANTHER" id="PTHR30582:SF30">
    <property type="entry name" value="BLR4375 PROTEIN"/>
    <property type="match status" value="1"/>
</dbReference>
<dbReference type="GO" id="GO:0016740">
    <property type="term" value="F:transferase activity"/>
    <property type="evidence" value="ECO:0007669"/>
    <property type="project" value="UniProtKB-KW"/>
</dbReference>
<sequence length="453" mass="48401">MTAAKCIETMKKATFYTIPLLIAALALPATAAHAHEPLYKNGQQIFLVAPDGSLLDYIPEYGSVVMGRDGRGRPILLDHNGNLVATEMTAGEYGVYRDSYGGAPDPAANGWGRRDWRQNGDRFAARPNRFGESAPRWNGQPSSAFPQAPEIPAPASPDISEERPAARTSSAKPDMNVVALQVFLDRNGISPGVIDGLMGDNVRKALAAYAKKSGRAIDPEADKETILQSLSLEGGLPVRTYTITAEDAAGPYVASIPSDYGKKAELPALSYTSVSEMLAEKFHMGEGFLKTLNPDADFSRPGTVIKVVTPGGKQKDTVARIIADKGRKQLFAYDAEGGLVAAYPATIGSNDTPSPSGTVTVERIAIDPNYTYDPKKNFKQGDNDRVLTINPGPNGPVGNVWIALSKPSYGIHGTPDPERIGKTSSHGCVRLTNWDAQELAGMVKAGVTVEFID</sequence>